<proteinExistence type="predicted"/>
<dbReference type="SUPFAM" id="SSF109604">
    <property type="entry name" value="HD-domain/PDEase-like"/>
    <property type="match status" value="1"/>
</dbReference>
<dbReference type="Gene3D" id="1.10.3210.10">
    <property type="entry name" value="Hypothetical protein af1432"/>
    <property type="match status" value="1"/>
</dbReference>
<dbReference type="Proteomes" id="UP001056201">
    <property type="component" value="Chromosome 1"/>
</dbReference>
<dbReference type="InterPro" id="IPR052340">
    <property type="entry name" value="RNase_Y/CdgJ"/>
</dbReference>
<dbReference type="EMBL" id="CP097635">
    <property type="protein sequence ID" value="URI06027.1"/>
    <property type="molecule type" value="Genomic_DNA"/>
</dbReference>
<dbReference type="PANTHER" id="PTHR33525:SF4">
    <property type="entry name" value="CYCLIC DI-GMP PHOSPHODIESTERASE CDGJ"/>
    <property type="match status" value="1"/>
</dbReference>
<protein>
    <submittedName>
        <fullName evidence="2">HDOD domain-containing protein</fullName>
    </submittedName>
</protein>
<sequence length="394" mass="42285">MDHAVLGQMALGYSPLIDPQRNVAATRLTVFPQRPDARPDAAELLQAVAAVWPGPAGRVLLNIASEPLLADVLAAVGQPGPPAHVAIEVPAFLAADEAHGAALQAARQAGATLLVKGRQARELPPPVLACFQQAIVEGEDAHDPGPRLPERPLVAGVRTLGAMNAALKAGAAGTLGWPFDDPVEPAGAKSGTQPDLATIVELIRRVDQQEPVERLEASLKLDPALAFKLMRYINSPAFGLRVEIGSFRHAIMMLGYQRLKRWLALLLVSASKDHDMRPVMFSAVRRGLLMEELASRQGDDEMRGEIFICGVFSLLDRMMKQPFDALMRTIPVPDGVSQALAGGTGPYQPYLDVARAVEQESLFDLRDAAERLMVSVEVVNRAALQALAAAQQLD</sequence>
<feature type="domain" description="HDOD" evidence="1">
    <location>
        <begin position="192"/>
        <end position="382"/>
    </location>
</feature>
<gene>
    <name evidence="2" type="ORF">MW290_08775</name>
</gene>
<reference evidence="2" key="1">
    <citation type="submission" date="2022-05" db="EMBL/GenBank/DDBJ databases">
        <title>An RpoN-dependent PEP-CTERM gene is involved in floc formation of an Aquincola tertiaricarbonis strain.</title>
        <authorList>
            <person name="Qiu D."/>
            <person name="Xia M."/>
        </authorList>
    </citation>
    <scope>NUCLEOTIDE SEQUENCE</scope>
    <source>
        <strain evidence="2">RN12</strain>
    </source>
</reference>
<accession>A0ABY4S2E4</accession>
<dbReference type="Pfam" id="PF08668">
    <property type="entry name" value="HDOD"/>
    <property type="match status" value="1"/>
</dbReference>
<evidence type="ECO:0000313" key="3">
    <source>
        <dbReference type="Proteomes" id="UP001056201"/>
    </source>
</evidence>
<name>A0ABY4S2E4_AQUTE</name>
<dbReference type="RefSeq" id="WP_250194292.1">
    <property type="nucleotide sequence ID" value="NZ_CP097635.1"/>
</dbReference>
<evidence type="ECO:0000259" key="1">
    <source>
        <dbReference type="PROSITE" id="PS51833"/>
    </source>
</evidence>
<dbReference type="PROSITE" id="PS51833">
    <property type="entry name" value="HDOD"/>
    <property type="match status" value="1"/>
</dbReference>
<keyword evidence="3" id="KW-1185">Reference proteome</keyword>
<evidence type="ECO:0000313" key="2">
    <source>
        <dbReference type="EMBL" id="URI06027.1"/>
    </source>
</evidence>
<organism evidence="2 3">
    <name type="scientific">Aquincola tertiaricarbonis</name>
    <dbReference type="NCBI Taxonomy" id="391953"/>
    <lineage>
        <taxon>Bacteria</taxon>
        <taxon>Pseudomonadati</taxon>
        <taxon>Pseudomonadota</taxon>
        <taxon>Betaproteobacteria</taxon>
        <taxon>Burkholderiales</taxon>
        <taxon>Sphaerotilaceae</taxon>
        <taxon>Aquincola</taxon>
    </lineage>
</organism>
<dbReference type="InterPro" id="IPR013976">
    <property type="entry name" value="HDOD"/>
</dbReference>
<dbReference type="PANTHER" id="PTHR33525">
    <property type="match status" value="1"/>
</dbReference>